<dbReference type="InterPro" id="IPR000030">
    <property type="entry name" value="PPE_dom"/>
</dbReference>
<dbReference type="GO" id="GO:0052572">
    <property type="term" value="P:response to host immune response"/>
    <property type="evidence" value="ECO:0007669"/>
    <property type="project" value="TreeGrafter"/>
</dbReference>
<dbReference type="Pfam" id="PF00823">
    <property type="entry name" value="PPE"/>
    <property type="match status" value="1"/>
</dbReference>
<proteinExistence type="inferred from homology"/>
<accession>A0A1V3XUF3</accession>
<evidence type="ECO:0000256" key="2">
    <source>
        <dbReference type="SAM" id="MobiDB-lite"/>
    </source>
</evidence>
<sequence length="437" mass="45017">MAAKVAPYVSWLYTTATQTKQTAMQARAAAAAFDQAFAMTVPPPAIAANRIQLMALIATNFFGQNTAAIAATEAQYAEMWAQDAAAMYGYATSSTAAAQLMPFPSPSQTTDPAGLSAQSAAVAQANASAAATDPISQLVAAVSQSLGALSGLQIPNFLPADYAVLDGIFAIYATFSAIDSVESIADGIIGDEAALVPALTSATEAMPAEASTLVAAQQPVGAGSGLGPTRCLRAPAARVRSGNCPFRQAGPPGHPDGLGIVARGLTTIPGTEEAGAGAPASRHGGAGAVASLRGAAPLRGAAHGHGAPTGGRVTRLVGRLGWRLGRCEVPIVRVLRRIHDWKYLPDGRPLADFDDHSPIHAVLVDGWAVEDAGDGDKLLARLVRPGTDAGHQQCAARQGTARAGRKEPRRKEHHQYRDQNEQHAQFPSHAAMVGLLA</sequence>
<organism evidence="4 5">
    <name type="scientific">Mycobacterium kansasii</name>
    <dbReference type="NCBI Taxonomy" id="1768"/>
    <lineage>
        <taxon>Bacteria</taxon>
        <taxon>Bacillati</taxon>
        <taxon>Actinomycetota</taxon>
        <taxon>Actinomycetes</taxon>
        <taxon>Mycobacteriales</taxon>
        <taxon>Mycobacteriaceae</taxon>
        <taxon>Mycobacterium</taxon>
    </lineage>
</organism>
<dbReference type="InterPro" id="IPR038332">
    <property type="entry name" value="PPE_sf"/>
</dbReference>
<feature type="domain" description="PPE" evidence="3">
    <location>
        <begin position="1"/>
        <end position="100"/>
    </location>
</feature>
<dbReference type="PANTHER" id="PTHR46766:SF1">
    <property type="entry name" value="GLUTAMINE-RICH PROTEIN 2"/>
    <property type="match status" value="1"/>
</dbReference>
<dbReference type="EMBL" id="MVBM01000001">
    <property type="protein sequence ID" value="OOK82844.1"/>
    <property type="molecule type" value="Genomic_DNA"/>
</dbReference>
<gene>
    <name evidence="4" type="ORF">BZL30_1184</name>
</gene>
<evidence type="ECO:0000313" key="4">
    <source>
        <dbReference type="EMBL" id="OOK82844.1"/>
    </source>
</evidence>
<evidence type="ECO:0000256" key="1">
    <source>
        <dbReference type="ARBA" id="ARBA00010652"/>
    </source>
</evidence>
<dbReference type="Proteomes" id="UP000189229">
    <property type="component" value="Unassembled WGS sequence"/>
</dbReference>
<name>A0A1V3XUF3_MYCKA</name>
<evidence type="ECO:0000259" key="3">
    <source>
        <dbReference type="Pfam" id="PF00823"/>
    </source>
</evidence>
<comment type="caution">
    <text evidence="4">The sequence shown here is derived from an EMBL/GenBank/DDBJ whole genome shotgun (WGS) entry which is preliminary data.</text>
</comment>
<comment type="similarity">
    <text evidence="1">Belongs to the mycobacterial PPE family.</text>
</comment>
<dbReference type="AlphaFoldDB" id="A0A1V3XUF3"/>
<reference evidence="4 5" key="1">
    <citation type="submission" date="2017-02" db="EMBL/GenBank/DDBJ databases">
        <title>Complete genome sequences of Mycobacterium kansasii strains isolated from rhesus macaques.</title>
        <authorList>
            <person name="Panda A."/>
            <person name="Nagaraj S."/>
            <person name="Zhao X."/>
            <person name="Tettelin H."/>
            <person name="Detolla L.J."/>
        </authorList>
    </citation>
    <scope>NUCLEOTIDE SEQUENCE [LARGE SCALE GENOMIC DNA]</scope>
    <source>
        <strain evidence="4 5">11-3813</strain>
    </source>
</reference>
<protein>
    <submittedName>
        <fullName evidence="4">PPE family protein</fullName>
    </submittedName>
</protein>
<feature type="compositionally biased region" description="Basic and acidic residues" evidence="2">
    <location>
        <begin position="404"/>
        <end position="421"/>
    </location>
</feature>
<evidence type="ECO:0000313" key="5">
    <source>
        <dbReference type="Proteomes" id="UP000189229"/>
    </source>
</evidence>
<dbReference type="Gene3D" id="1.20.1260.20">
    <property type="entry name" value="PPE superfamily"/>
    <property type="match status" value="1"/>
</dbReference>
<dbReference type="PANTHER" id="PTHR46766">
    <property type="entry name" value="GLUTAMINE-RICH PROTEIN 2"/>
    <property type="match status" value="1"/>
</dbReference>
<dbReference type="SUPFAM" id="SSF140459">
    <property type="entry name" value="PE/PPE dimer-like"/>
    <property type="match status" value="1"/>
</dbReference>
<feature type="region of interest" description="Disordered" evidence="2">
    <location>
        <begin position="389"/>
        <end position="425"/>
    </location>
</feature>